<evidence type="ECO:0000256" key="1">
    <source>
        <dbReference type="SAM" id="SignalP"/>
    </source>
</evidence>
<accession>A1ZPP7</accession>
<gene>
    <name evidence="3" type="ORF">M23134_02799</name>
</gene>
<dbReference type="SUPFAM" id="SSF51556">
    <property type="entry name" value="Metallo-dependent hydrolases"/>
    <property type="match status" value="1"/>
</dbReference>
<sequence>MNKFTQLFLSCLVLWCLSMQTNAQTIYIHCGQLIDGKRDQVQQEMTIVVEKNRIQSVEKGYKKASENAQVIDLKNKTVLPGLMDMHVHLEGELKPNRYAERFTMNKEDVAFRAAQYADRTLMAGFTTVRDLGGSGVNIALRKAINSGWAKGPRVFTAGKAIGPTGGHADPTNGFRLDLMGDPGPAQGVINGVDDCRKAVRYQYKVGADVIKITATGGVLSVAKDGSRPQFTEEEIKAIVATANDLDLVTAAHAHGAEGIKRAVRAGINSIEHGTLIDDEGIRLMKKYGTYFVPTISAGEHVVKMAQKKQLPAVIVPKALKIGSQVKKTFRKVYKAGVKIAYGTDTGVSEHGKNGQEFAYMVAAGMPPMKAILSATIVSARLLRVDKDLGSVEVGKYADIIAVDEDPIKNIKTLERVTFVMKDGKVYKK</sequence>
<proteinExistence type="predicted"/>
<dbReference type="InterPro" id="IPR051781">
    <property type="entry name" value="Metallo-dep_Hydrolase"/>
</dbReference>
<evidence type="ECO:0000313" key="4">
    <source>
        <dbReference type="Proteomes" id="UP000004095"/>
    </source>
</evidence>
<dbReference type="InterPro" id="IPR006680">
    <property type="entry name" value="Amidohydro-rel"/>
</dbReference>
<evidence type="ECO:0000259" key="2">
    <source>
        <dbReference type="Pfam" id="PF01979"/>
    </source>
</evidence>
<dbReference type="InterPro" id="IPR011059">
    <property type="entry name" value="Metal-dep_hydrolase_composite"/>
</dbReference>
<dbReference type="AlphaFoldDB" id="A1ZPP7"/>
<feature type="chain" id="PRO_5002641780" evidence="1">
    <location>
        <begin position="24"/>
        <end position="428"/>
    </location>
</feature>
<dbReference type="PANTHER" id="PTHR43135">
    <property type="entry name" value="ALPHA-D-RIBOSE 1-METHYLPHOSPHONATE 5-TRIPHOSPHATE DIPHOSPHATASE"/>
    <property type="match status" value="1"/>
</dbReference>
<dbReference type="EMBL" id="AAWS01000022">
    <property type="protein sequence ID" value="EAY27552.1"/>
    <property type="molecule type" value="Genomic_DNA"/>
</dbReference>
<dbReference type="SUPFAM" id="SSF51338">
    <property type="entry name" value="Composite domain of metallo-dependent hydrolases"/>
    <property type="match status" value="1"/>
</dbReference>
<dbReference type="eggNOG" id="COG1228">
    <property type="taxonomic scope" value="Bacteria"/>
</dbReference>
<dbReference type="PANTHER" id="PTHR43135:SF3">
    <property type="entry name" value="ALPHA-D-RIBOSE 1-METHYLPHOSPHONATE 5-TRIPHOSPHATE DIPHOSPHATASE"/>
    <property type="match status" value="1"/>
</dbReference>
<evidence type="ECO:0000313" key="3">
    <source>
        <dbReference type="EMBL" id="EAY27552.1"/>
    </source>
</evidence>
<keyword evidence="1" id="KW-0732">Signal</keyword>
<comment type="caution">
    <text evidence="3">The sequence shown here is derived from an EMBL/GenBank/DDBJ whole genome shotgun (WGS) entry which is preliminary data.</text>
</comment>
<feature type="domain" description="Amidohydrolase-related" evidence="2">
    <location>
        <begin position="77"/>
        <end position="425"/>
    </location>
</feature>
<reference evidence="3 4" key="1">
    <citation type="submission" date="2007-01" db="EMBL/GenBank/DDBJ databases">
        <authorList>
            <person name="Haygood M."/>
            <person name="Podell S."/>
            <person name="Anderson C."/>
            <person name="Hopkinson B."/>
            <person name="Roe K."/>
            <person name="Barbeau K."/>
            <person name="Gaasterland T."/>
            <person name="Ferriera S."/>
            <person name="Johnson J."/>
            <person name="Kravitz S."/>
            <person name="Beeson K."/>
            <person name="Sutton G."/>
            <person name="Rogers Y.-H."/>
            <person name="Friedman R."/>
            <person name="Frazier M."/>
            <person name="Venter J.C."/>
        </authorList>
    </citation>
    <scope>NUCLEOTIDE SEQUENCE [LARGE SCALE GENOMIC DNA]</scope>
    <source>
        <strain evidence="3 4">ATCC 23134</strain>
    </source>
</reference>
<dbReference type="Gene3D" id="2.30.40.10">
    <property type="entry name" value="Urease, subunit C, domain 1"/>
    <property type="match status" value="1"/>
</dbReference>
<organism evidence="3 4">
    <name type="scientific">Microscilla marina ATCC 23134</name>
    <dbReference type="NCBI Taxonomy" id="313606"/>
    <lineage>
        <taxon>Bacteria</taxon>
        <taxon>Pseudomonadati</taxon>
        <taxon>Bacteroidota</taxon>
        <taxon>Cytophagia</taxon>
        <taxon>Cytophagales</taxon>
        <taxon>Microscillaceae</taxon>
        <taxon>Microscilla</taxon>
    </lineage>
</organism>
<name>A1ZPP7_MICM2</name>
<dbReference type="CDD" id="cd01299">
    <property type="entry name" value="Met_dep_hydrolase_A"/>
    <property type="match status" value="1"/>
</dbReference>
<dbReference type="RefSeq" id="WP_002699180.1">
    <property type="nucleotide sequence ID" value="NZ_AAWS01000022.1"/>
</dbReference>
<dbReference type="Gene3D" id="3.20.20.140">
    <property type="entry name" value="Metal-dependent hydrolases"/>
    <property type="match status" value="1"/>
</dbReference>
<dbReference type="InterPro" id="IPR032466">
    <property type="entry name" value="Metal_Hydrolase"/>
</dbReference>
<dbReference type="Proteomes" id="UP000004095">
    <property type="component" value="Unassembled WGS sequence"/>
</dbReference>
<dbReference type="Pfam" id="PF01979">
    <property type="entry name" value="Amidohydro_1"/>
    <property type="match status" value="1"/>
</dbReference>
<protein>
    <submittedName>
        <fullName evidence="3">Xaa-Pro dipeptidase family enzyme</fullName>
    </submittedName>
</protein>
<dbReference type="GO" id="GO:0016810">
    <property type="term" value="F:hydrolase activity, acting on carbon-nitrogen (but not peptide) bonds"/>
    <property type="evidence" value="ECO:0007669"/>
    <property type="project" value="InterPro"/>
</dbReference>
<keyword evidence="4" id="KW-1185">Reference proteome</keyword>
<feature type="signal peptide" evidence="1">
    <location>
        <begin position="1"/>
        <end position="23"/>
    </location>
</feature>
<dbReference type="InterPro" id="IPR057744">
    <property type="entry name" value="OTAase-like"/>
</dbReference>
<dbReference type="OrthoDB" id="9797498at2"/>